<dbReference type="PANTHER" id="PTHR11638:SF18">
    <property type="entry name" value="HEAT SHOCK PROTEIN 104"/>
    <property type="match status" value="1"/>
</dbReference>
<dbReference type="InterPro" id="IPR003593">
    <property type="entry name" value="AAA+_ATPase"/>
</dbReference>
<dbReference type="BioCyc" id="DPIE1322246:BN4_RS16215-MONOMER"/>
<dbReference type="InterPro" id="IPR028299">
    <property type="entry name" value="ClpA/B_CS2"/>
</dbReference>
<dbReference type="OrthoDB" id="9803641at2"/>
<keyword evidence="3 9" id="KW-0677">Repeat</keyword>
<keyword evidence="7 10" id="KW-0143">Chaperone</keyword>
<accession>M1WNN2</accession>
<dbReference type="PANTHER" id="PTHR11638">
    <property type="entry name" value="ATP-DEPENDENT CLP PROTEASE"/>
    <property type="match status" value="1"/>
</dbReference>
<dbReference type="RefSeq" id="WP_015416497.1">
    <property type="nucleotide sequence ID" value="NC_020409.1"/>
</dbReference>
<dbReference type="GO" id="GO:0005524">
    <property type="term" value="F:ATP binding"/>
    <property type="evidence" value="ECO:0007669"/>
    <property type="project" value="UniProtKB-UniRule"/>
</dbReference>
<evidence type="ECO:0000259" key="12">
    <source>
        <dbReference type="PROSITE" id="PS51903"/>
    </source>
</evidence>
<keyword evidence="14" id="KW-1185">Reference proteome</keyword>
<proteinExistence type="inferred from homology"/>
<dbReference type="FunFam" id="3.40.50.300:FF:000025">
    <property type="entry name" value="ATP-dependent Clp protease subunit"/>
    <property type="match status" value="1"/>
</dbReference>
<dbReference type="InterPro" id="IPR036628">
    <property type="entry name" value="Clp_N_dom_sf"/>
</dbReference>
<feature type="coiled-coil region" evidence="11">
    <location>
        <begin position="417"/>
        <end position="497"/>
    </location>
</feature>
<dbReference type="InterPro" id="IPR017730">
    <property type="entry name" value="Chaperonin_ClpB"/>
</dbReference>
<evidence type="ECO:0000256" key="1">
    <source>
        <dbReference type="ARBA" id="ARBA00008675"/>
    </source>
</evidence>
<dbReference type="GO" id="GO:0042026">
    <property type="term" value="P:protein refolding"/>
    <property type="evidence" value="ECO:0007669"/>
    <property type="project" value="UniProtKB-UniRule"/>
</dbReference>
<evidence type="ECO:0000256" key="9">
    <source>
        <dbReference type="PROSITE-ProRule" id="PRU01251"/>
    </source>
</evidence>
<dbReference type="SUPFAM" id="SSF81923">
    <property type="entry name" value="Double Clp-N motif"/>
    <property type="match status" value="1"/>
</dbReference>
<dbReference type="InterPro" id="IPR001270">
    <property type="entry name" value="ClpA/B"/>
</dbReference>
<dbReference type="GO" id="GO:0034605">
    <property type="term" value="P:cellular response to heat"/>
    <property type="evidence" value="ECO:0007669"/>
    <property type="project" value="TreeGrafter"/>
</dbReference>
<dbReference type="PATRIC" id="fig|879567.3.peg.3493"/>
<dbReference type="NCBIfam" id="TIGR03346">
    <property type="entry name" value="chaperone_ClpB"/>
    <property type="match status" value="1"/>
</dbReference>
<evidence type="ECO:0000256" key="2">
    <source>
        <dbReference type="ARBA" id="ARBA00017574"/>
    </source>
</evidence>
<dbReference type="eggNOG" id="COG0542">
    <property type="taxonomic scope" value="Bacteria"/>
</dbReference>
<dbReference type="Gene3D" id="3.40.50.300">
    <property type="entry name" value="P-loop containing nucleotide triphosphate hydrolases"/>
    <property type="match status" value="3"/>
</dbReference>
<dbReference type="AlphaFoldDB" id="M1WNN2"/>
<keyword evidence="6 11" id="KW-0175">Coiled coil</keyword>
<keyword evidence="11" id="KW-0963">Cytoplasm</keyword>
<gene>
    <name evidence="11 13" type="primary">clpB</name>
    <name evidence="13" type="ordered locus">BN4_20393</name>
</gene>
<dbReference type="InterPro" id="IPR027417">
    <property type="entry name" value="P-loop_NTPase"/>
</dbReference>
<dbReference type="GO" id="GO:0016887">
    <property type="term" value="F:ATP hydrolysis activity"/>
    <property type="evidence" value="ECO:0007669"/>
    <property type="project" value="InterPro"/>
</dbReference>
<dbReference type="InterPro" id="IPR018368">
    <property type="entry name" value="ClpA/B_CS1"/>
</dbReference>
<evidence type="ECO:0000256" key="4">
    <source>
        <dbReference type="ARBA" id="ARBA00022741"/>
    </source>
</evidence>
<evidence type="ECO:0000256" key="7">
    <source>
        <dbReference type="ARBA" id="ARBA00023186"/>
    </source>
</evidence>
<dbReference type="Pfam" id="PF07724">
    <property type="entry name" value="AAA_2"/>
    <property type="match status" value="1"/>
</dbReference>
<dbReference type="InterPro" id="IPR003959">
    <property type="entry name" value="ATPase_AAA_core"/>
</dbReference>
<dbReference type="Gene3D" id="1.10.1780.10">
    <property type="entry name" value="Clp, N-terminal domain"/>
    <property type="match status" value="1"/>
</dbReference>
<dbReference type="CDD" id="cd19499">
    <property type="entry name" value="RecA-like_ClpB_Hsp104-like"/>
    <property type="match status" value="1"/>
</dbReference>
<dbReference type="PRINTS" id="PR00300">
    <property type="entry name" value="CLPPROTEASEA"/>
</dbReference>
<dbReference type="SMART" id="SM00382">
    <property type="entry name" value="AAA"/>
    <property type="match status" value="2"/>
</dbReference>
<comment type="function">
    <text evidence="11">Part of a stress-induced multi-chaperone system, it is involved in the recovery of the cell from heat-induced damage, in cooperation with DnaK, DnaJ and GrpE.</text>
</comment>
<name>M1WNN2_PSEP2</name>
<reference evidence="13 14" key="1">
    <citation type="journal article" date="2013" name="PLoS ONE">
        <title>The first genomic and proteomic characterization of a deep-sea sulfate reducer: insights into the piezophilic lifestyle of Desulfovibrio piezophilus.</title>
        <authorList>
            <person name="Pradel N."/>
            <person name="Ji B."/>
            <person name="Gimenez G."/>
            <person name="Talla E."/>
            <person name="Lenoble P."/>
            <person name="Garel M."/>
            <person name="Tamburini C."/>
            <person name="Fourquet P."/>
            <person name="Lebrun R."/>
            <person name="Bertin P."/>
            <person name="Denis Y."/>
            <person name="Pophillat M."/>
            <person name="Barbe V."/>
            <person name="Ollivier B."/>
            <person name="Dolla A."/>
        </authorList>
    </citation>
    <scope>NUCLEOTIDE SEQUENCE [LARGE SCALE GENOMIC DNA]</scope>
    <source>
        <strain evidence="14">DSM 10523 / SB164P1</strain>
    </source>
</reference>
<evidence type="ECO:0000256" key="6">
    <source>
        <dbReference type="ARBA" id="ARBA00023054"/>
    </source>
</evidence>
<dbReference type="InterPro" id="IPR050130">
    <property type="entry name" value="ClpA_ClpB"/>
</dbReference>
<dbReference type="PROSITE" id="PS51903">
    <property type="entry name" value="CLP_R"/>
    <property type="match status" value="1"/>
</dbReference>
<dbReference type="InterPro" id="IPR041546">
    <property type="entry name" value="ClpA/ClpB_AAA_lid"/>
</dbReference>
<evidence type="ECO:0000256" key="11">
    <source>
        <dbReference type="RuleBase" id="RU362034"/>
    </source>
</evidence>
<dbReference type="InterPro" id="IPR004176">
    <property type="entry name" value="Clp_R_N"/>
</dbReference>
<dbReference type="Pfam" id="PF10431">
    <property type="entry name" value="ClpB_D2-small"/>
    <property type="match status" value="1"/>
</dbReference>
<comment type="subcellular location">
    <subcellularLocation>
        <location evidence="11">Cytoplasm</location>
    </subcellularLocation>
</comment>
<keyword evidence="4 10" id="KW-0547">Nucleotide-binding</keyword>
<evidence type="ECO:0000256" key="10">
    <source>
        <dbReference type="RuleBase" id="RU004432"/>
    </source>
</evidence>
<keyword evidence="11" id="KW-0346">Stress response</keyword>
<dbReference type="Pfam" id="PF02861">
    <property type="entry name" value="Clp_N"/>
    <property type="match status" value="1"/>
</dbReference>
<dbReference type="EMBL" id="FO203427">
    <property type="protein sequence ID" value="CCH50455.1"/>
    <property type="molecule type" value="Genomic_DNA"/>
</dbReference>
<evidence type="ECO:0000256" key="8">
    <source>
        <dbReference type="ARBA" id="ARBA00026057"/>
    </source>
</evidence>
<dbReference type="SUPFAM" id="SSF52540">
    <property type="entry name" value="P-loop containing nucleoside triphosphate hydrolases"/>
    <property type="match status" value="2"/>
</dbReference>
<comment type="subunit">
    <text evidence="8">Homohexamer. The oligomerization is ATP-dependent.</text>
</comment>
<evidence type="ECO:0000313" key="13">
    <source>
        <dbReference type="EMBL" id="CCH50455.1"/>
    </source>
</evidence>
<dbReference type="Proteomes" id="UP000011724">
    <property type="component" value="Chromosome"/>
</dbReference>
<dbReference type="KEGG" id="dpi:BN4_20393"/>
<dbReference type="STRING" id="1322246.BN4_20393"/>
<keyword evidence="5 10" id="KW-0067">ATP-binding</keyword>
<organism evidence="13 14">
    <name type="scientific">Pseudodesulfovibrio piezophilus (strain DSM 21447 / JCM 15486 / C1TLV30)</name>
    <name type="common">Desulfovibrio piezophilus</name>
    <dbReference type="NCBI Taxonomy" id="1322246"/>
    <lineage>
        <taxon>Bacteria</taxon>
        <taxon>Pseudomonadati</taxon>
        <taxon>Thermodesulfobacteriota</taxon>
        <taxon>Desulfovibrionia</taxon>
        <taxon>Desulfovibrionales</taxon>
        <taxon>Desulfovibrionaceae</taxon>
    </lineage>
</organism>
<evidence type="ECO:0000256" key="5">
    <source>
        <dbReference type="ARBA" id="ARBA00022840"/>
    </source>
</evidence>
<sequence length="865" mass="96103">MDPNTFTKKTQDAISEAQNLAIRSGHQQIDCEHLMRALVAQEQGLVPQILRKLGIAPDSYLGAVDSEISKLPKVSGPGARPDQIVVTPRLQSVLVAADDQAKRMKDEFVSVEHVLLGLMDESQSTGIGRVNKQFNLSKDKVLSALTEVRGKQRVTSDNPEATYDSLKKYGRDLVEEARSGKLDPVIGRDSEIRRVIRILSRRTKNNPVLIGEAGVGKTAIAEGLAQRIVAGDVPEGLKDKTVFSLDMSALIAGAKYRGEFEERLKAVLKEVQESAGQIVMFIDELHTIVGAGKTDGAMDAGNILKPMLARGELHCIGATTTDEYRKYIEKDPALERRFQTVTVAEPSVEDTISILRGLRERFEVHHGVRISDGAVVEAAILSHRYIPDRQLPDKAIDLIDEAAALIRTEIDSQPYELDKANRQIMQLEIEREALKRETDDASKGRLIKLEKDLVNLKEKQAALLTQWENEKGGIERLRSLKGEIEATRREIDEVKRVHDYNRAAELEYGVLAGLEKDLKARNEALESGDTPRMVKEEVGPDDVAQVIARWTGIPVSRLMEGEREKLLKLADVLHERVIGQDQAVQAVADAVLRARAGLKNPSRPIGSFIFLGPTGVGKTELCKTLAASLFDSEDNIVRIDMSEYMEKHTVARLIGAPPGYVGYDEGGQLTEAVRRKPYSVVLFDEIEKAHHDVFNVLLQILDDGRLTDSHGRTVDFKNTIVIMTSNLGAELMLDGIDDQGEFKEGVAEQVMDVLRLHFRPEFLNRVDESVLFRPLRTEQLIKIIDLLIAGLRGRLEDRKISLTLTDKAKAFIAQSAYDPNFGARPLHRYLQTRLETPLAKLIIGGELLEGAEVVVDERDGTLVFD</sequence>
<reference evidence="14" key="2">
    <citation type="journal article" date="2013" name="Stand. Genomic Sci.">
        <title>Complete genome sequence of Desulfocapsa sulfexigens, a marine deltaproteobacterium specialized in disproportionating inorganic sulfur compounds.</title>
        <authorList>
            <person name="Finster K.W."/>
            <person name="Kjeldsen K.U."/>
            <person name="Kube M."/>
            <person name="Reinhardt R."/>
            <person name="Mussmann M."/>
            <person name="Amann R."/>
            <person name="Schreiber L."/>
        </authorList>
    </citation>
    <scope>NUCLEOTIDE SEQUENCE [LARGE SCALE GENOMIC DNA]</scope>
    <source>
        <strain evidence="14">DSM 10523 / SB164P1</strain>
    </source>
</reference>
<dbReference type="PROSITE" id="PS00870">
    <property type="entry name" value="CLPAB_1"/>
    <property type="match status" value="1"/>
</dbReference>
<dbReference type="InterPro" id="IPR019489">
    <property type="entry name" value="Clp_ATPase_C"/>
</dbReference>
<dbReference type="Pfam" id="PF00004">
    <property type="entry name" value="AAA"/>
    <property type="match status" value="1"/>
</dbReference>
<comment type="similarity">
    <text evidence="1 10">Belongs to the ClpA/ClpB family.</text>
</comment>
<dbReference type="Gene3D" id="1.10.8.60">
    <property type="match status" value="1"/>
</dbReference>
<evidence type="ECO:0000256" key="3">
    <source>
        <dbReference type="ARBA" id="ARBA00022737"/>
    </source>
</evidence>
<comment type="subunit">
    <text evidence="11">Homohexamer; The oligomerization is ATP-dependent.</text>
</comment>
<dbReference type="FunFam" id="3.40.50.300:FF:000010">
    <property type="entry name" value="Chaperone clpB 1, putative"/>
    <property type="match status" value="1"/>
</dbReference>
<dbReference type="Pfam" id="PF17871">
    <property type="entry name" value="AAA_lid_9"/>
    <property type="match status" value="1"/>
</dbReference>
<dbReference type="CDD" id="cd00009">
    <property type="entry name" value="AAA"/>
    <property type="match status" value="1"/>
</dbReference>
<dbReference type="FunFam" id="3.40.50.300:FF:000120">
    <property type="entry name" value="ATP-dependent chaperone ClpB"/>
    <property type="match status" value="1"/>
</dbReference>
<evidence type="ECO:0000313" key="14">
    <source>
        <dbReference type="Proteomes" id="UP000011724"/>
    </source>
</evidence>
<dbReference type="HOGENOM" id="CLU_005070_4_0_7"/>
<dbReference type="SMART" id="SM01086">
    <property type="entry name" value="ClpB_D2-small"/>
    <property type="match status" value="1"/>
</dbReference>
<dbReference type="GO" id="GO:0005737">
    <property type="term" value="C:cytoplasm"/>
    <property type="evidence" value="ECO:0007669"/>
    <property type="project" value="UniProtKB-SubCell"/>
</dbReference>
<feature type="domain" description="Clp R" evidence="12">
    <location>
        <begin position="3"/>
        <end position="151"/>
    </location>
</feature>
<dbReference type="PROSITE" id="PS00871">
    <property type="entry name" value="CLPAB_2"/>
    <property type="match status" value="1"/>
</dbReference>
<protein>
    <recommendedName>
        <fullName evidence="2 11">Chaperone protein ClpB</fullName>
    </recommendedName>
</protein>